<dbReference type="Pfam" id="PF01498">
    <property type="entry name" value="HTH_Tnp_Tc3_2"/>
    <property type="match status" value="1"/>
</dbReference>
<dbReference type="GO" id="GO:0015074">
    <property type="term" value="P:DNA integration"/>
    <property type="evidence" value="ECO:0007669"/>
    <property type="project" value="InterPro"/>
</dbReference>
<protein>
    <submittedName>
        <fullName evidence="2">Transposase</fullName>
    </submittedName>
</protein>
<dbReference type="AlphaFoldDB" id="A0AAW1JBJ3"/>
<feature type="domain" description="Transposase Tc1-like" evidence="1">
    <location>
        <begin position="67"/>
        <end position="136"/>
    </location>
</feature>
<dbReference type="GO" id="GO:0006313">
    <property type="term" value="P:DNA transposition"/>
    <property type="evidence" value="ECO:0007669"/>
    <property type="project" value="InterPro"/>
</dbReference>
<reference evidence="2 3" key="1">
    <citation type="journal article" date="2024" name="BMC Genomics">
        <title>De novo assembly and annotation of Popillia japonica's genome with initial clues to its potential as an invasive pest.</title>
        <authorList>
            <person name="Cucini C."/>
            <person name="Boschi S."/>
            <person name="Funari R."/>
            <person name="Cardaioli E."/>
            <person name="Iannotti N."/>
            <person name="Marturano G."/>
            <person name="Paoli F."/>
            <person name="Bruttini M."/>
            <person name="Carapelli A."/>
            <person name="Frati F."/>
            <person name="Nardi F."/>
        </authorList>
    </citation>
    <scope>NUCLEOTIDE SEQUENCE [LARGE SCALE GENOMIC DNA]</scope>
    <source>
        <strain evidence="2">DMR45628</strain>
    </source>
</reference>
<evidence type="ECO:0000313" key="3">
    <source>
        <dbReference type="Proteomes" id="UP001458880"/>
    </source>
</evidence>
<sequence length="169" mass="19649">MGRGRDVSEEKNYLCPITYTDHAYAILQTGNYSVRKIASMQSVSHPVVVRLAQQLKKQSVSHPVVVRLAQQLKKIKKKSVREVRKDIQTDRIRISQRILERRLAESGFKSVRPTKKPLLTKKMKVARLEFAREYANFTLEDWKRKRFCCGWPSANVGSATPYFLKVAWR</sequence>
<proteinExistence type="predicted"/>
<evidence type="ECO:0000313" key="2">
    <source>
        <dbReference type="EMBL" id="KAK9700389.1"/>
    </source>
</evidence>
<dbReference type="EMBL" id="JASPKY010000438">
    <property type="protein sequence ID" value="KAK9700389.1"/>
    <property type="molecule type" value="Genomic_DNA"/>
</dbReference>
<gene>
    <name evidence="2" type="ORF">QE152_g31286</name>
</gene>
<comment type="caution">
    <text evidence="2">The sequence shown here is derived from an EMBL/GenBank/DDBJ whole genome shotgun (WGS) entry which is preliminary data.</text>
</comment>
<dbReference type="GO" id="GO:0003677">
    <property type="term" value="F:DNA binding"/>
    <property type="evidence" value="ECO:0007669"/>
    <property type="project" value="InterPro"/>
</dbReference>
<dbReference type="Proteomes" id="UP001458880">
    <property type="component" value="Unassembled WGS sequence"/>
</dbReference>
<accession>A0AAW1JBJ3</accession>
<dbReference type="InterPro" id="IPR002492">
    <property type="entry name" value="Transposase_Tc1-like"/>
</dbReference>
<keyword evidence="3" id="KW-1185">Reference proteome</keyword>
<evidence type="ECO:0000259" key="1">
    <source>
        <dbReference type="Pfam" id="PF01498"/>
    </source>
</evidence>
<organism evidence="2 3">
    <name type="scientific">Popillia japonica</name>
    <name type="common">Japanese beetle</name>
    <dbReference type="NCBI Taxonomy" id="7064"/>
    <lineage>
        <taxon>Eukaryota</taxon>
        <taxon>Metazoa</taxon>
        <taxon>Ecdysozoa</taxon>
        <taxon>Arthropoda</taxon>
        <taxon>Hexapoda</taxon>
        <taxon>Insecta</taxon>
        <taxon>Pterygota</taxon>
        <taxon>Neoptera</taxon>
        <taxon>Endopterygota</taxon>
        <taxon>Coleoptera</taxon>
        <taxon>Polyphaga</taxon>
        <taxon>Scarabaeiformia</taxon>
        <taxon>Scarabaeidae</taxon>
        <taxon>Rutelinae</taxon>
        <taxon>Popillia</taxon>
    </lineage>
</organism>
<name>A0AAW1JBJ3_POPJA</name>